<evidence type="ECO:0000313" key="2">
    <source>
        <dbReference type="Proteomes" id="UP000315010"/>
    </source>
</evidence>
<dbReference type="RefSeq" id="WP_146394750.1">
    <property type="nucleotide sequence ID" value="NZ_SJPJ01000001.1"/>
</dbReference>
<sequence length="116" mass="12604">MTPAEIAVQEARQTPLDFGDDVLVFNYTNSDGVEWQGCVEEWIGNEESSPIASNDLHVELDGNIYYQIGSSGGGADILLVRDDDTGTIHYLNDFDQTVSLVSKNVSGLVALLRAPE</sequence>
<comment type="caution">
    <text evidence="1">The sequence shown here is derived from an EMBL/GenBank/DDBJ whole genome shotgun (WGS) entry which is preliminary data.</text>
</comment>
<accession>A0A5C5YXR4</accession>
<dbReference type="AlphaFoldDB" id="A0A5C5YXR4"/>
<keyword evidence="2" id="KW-1185">Reference proteome</keyword>
<evidence type="ECO:0000313" key="1">
    <source>
        <dbReference type="EMBL" id="TWT79556.1"/>
    </source>
</evidence>
<dbReference type="EMBL" id="SJPJ01000001">
    <property type="protein sequence ID" value="TWT79556.1"/>
    <property type="molecule type" value="Genomic_DNA"/>
</dbReference>
<evidence type="ECO:0008006" key="3">
    <source>
        <dbReference type="Google" id="ProtNLM"/>
    </source>
</evidence>
<reference evidence="1 2" key="1">
    <citation type="submission" date="2019-02" db="EMBL/GenBank/DDBJ databases">
        <title>Deep-cultivation of Planctomycetes and their phenomic and genomic characterization uncovers novel biology.</title>
        <authorList>
            <person name="Wiegand S."/>
            <person name="Jogler M."/>
            <person name="Boedeker C."/>
            <person name="Pinto D."/>
            <person name="Vollmers J."/>
            <person name="Rivas-Marin E."/>
            <person name="Kohn T."/>
            <person name="Peeters S.H."/>
            <person name="Heuer A."/>
            <person name="Rast P."/>
            <person name="Oberbeckmann S."/>
            <person name="Bunk B."/>
            <person name="Jeske O."/>
            <person name="Meyerdierks A."/>
            <person name="Storesund J.E."/>
            <person name="Kallscheuer N."/>
            <person name="Luecker S."/>
            <person name="Lage O.M."/>
            <person name="Pohl T."/>
            <person name="Merkel B.J."/>
            <person name="Hornburger P."/>
            <person name="Mueller R.-W."/>
            <person name="Bruemmer F."/>
            <person name="Labrenz M."/>
            <person name="Spormann A.M."/>
            <person name="Op Den Camp H."/>
            <person name="Overmann J."/>
            <person name="Amann R."/>
            <person name="Jetten M.S.M."/>
            <person name="Mascher T."/>
            <person name="Medema M.H."/>
            <person name="Devos D.P."/>
            <person name="Kaster A.-K."/>
            <person name="Ovreas L."/>
            <person name="Rohde M."/>
            <person name="Galperin M.Y."/>
            <person name="Jogler C."/>
        </authorList>
    </citation>
    <scope>NUCLEOTIDE SEQUENCE [LARGE SCALE GENOMIC DNA]</scope>
    <source>
        <strain evidence="1 2">CA13</strain>
    </source>
</reference>
<proteinExistence type="predicted"/>
<gene>
    <name evidence="1" type="ORF">CA13_09600</name>
</gene>
<dbReference type="Proteomes" id="UP000315010">
    <property type="component" value="Unassembled WGS sequence"/>
</dbReference>
<name>A0A5C5YXR4_9BACT</name>
<protein>
    <recommendedName>
        <fullName evidence="3">SMI1/KNR4 family protein</fullName>
    </recommendedName>
</protein>
<organism evidence="1 2">
    <name type="scientific">Novipirellula herctigrandis</name>
    <dbReference type="NCBI Taxonomy" id="2527986"/>
    <lineage>
        <taxon>Bacteria</taxon>
        <taxon>Pseudomonadati</taxon>
        <taxon>Planctomycetota</taxon>
        <taxon>Planctomycetia</taxon>
        <taxon>Pirellulales</taxon>
        <taxon>Pirellulaceae</taxon>
        <taxon>Novipirellula</taxon>
    </lineage>
</organism>
<dbReference type="OrthoDB" id="9846278at2"/>